<organism evidence="3 4">
    <name type="scientific">Paenibacillus solanacearum</name>
    <dbReference type="NCBI Taxonomy" id="2048548"/>
    <lineage>
        <taxon>Bacteria</taxon>
        <taxon>Bacillati</taxon>
        <taxon>Bacillota</taxon>
        <taxon>Bacilli</taxon>
        <taxon>Bacillales</taxon>
        <taxon>Paenibacillaceae</taxon>
        <taxon>Paenibacillus</taxon>
    </lineage>
</organism>
<reference evidence="3" key="1">
    <citation type="submission" date="2021-06" db="EMBL/GenBank/DDBJ databases">
        <authorList>
            <person name="Criscuolo A."/>
        </authorList>
    </citation>
    <scope>NUCLEOTIDE SEQUENCE</scope>
    <source>
        <strain evidence="3">CIP111600</strain>
    </source>
</reference>
<keyword evidence="1" id="KW-0732">Signal</keyword>
<comment type="caution">
    <text evidence="3">The sequence shown here is derived from an EMBL/GenBank/DDBJ whole genome shotgun (WGS) entry which is preliminary data.</text>
</comment>
<evidence type="ECO:0000313" key="3">
    <source>
        <dbReference type="EMBL" id="CAG7637096.1"/>
    </source>
</evidence>
<evidence type="ECO:0000259" key="2">
    <source>
        <dbReference type="Pfam" id="PF07833"/>
    </source>
</evidence>
<dbReference type="Pfam" id="PF07833">
    <property type="entry name" value="Cu_amine_oxidN1"/>
    <property type="match status" value="1"/>
</dbReference>
<sequence>MKKWLVGMSAALLLLPQGSIFAEPSKSIPVSFNKVNIVVNGQAAASNNILYDGSTFVPIRNIAEMMADLPVTFYPKENIVNIGFVPAGTEEPGVPSEQSDNSKDDVLEEKRDTAIDAAFDAITIMVNLEKVEASNLLYNGRTYVPLRAVSNILGLKVAYDAATDTAYIGTLPEGVTIQTSDSPKSSASAVSGLSHVPGQGEMAGWMMLTGHPYEDIAEIYYKVNGSMITSTAVDIRNIDLNEVITWVDDDGRTIKNKRGDLHFFFGKFSNEYTGDWFYSKFGDVYADYFKVASLPTEQLVEQYVMETGQVKPPESKVTLKPDTVVTVETPQSGYSKHPNDATFYAYDRSGTYKGEFIDRDDGNYVSFLWYNTPEPPKLSDKWMSLSILRKIYNVSYQDTQVVIKQGDEEVLRLPLPSNWNQIDVKETTSGNIRIKKFDTGDNQITETWIDEDTLKKKTGVKFTFSGRTGVDDYAFYGPPQENSTQGPLLLELKLPSSWNKSHADDAAEINGLHVKKENGIRYFLVEDLIKLKLITISKESKDFTIYFNVDDLIAAGLIK</sequence>
<gene>
    <name evidence="3" type="ORF">PAESOLCIP111_03815</name>
</gene>
<name>A0A916NY12_9BACL</name>
<protein>
    <recommendedName>
        <fullName evidence="2">Copper amine oxidase-like N-terminal domain-containing protein</fullName>
    </recommendedName>
</protein>
<keyword evidence="4" id="KW-1185">Reference proteome</keyword>
<feature type="chain" id="PRO_5036952682" description="Copper amine oxidase-like N-terminal domain-containing protein" evidence="1">
    <location>
        <begin position="23"/>
        <end position="559"/>
    </location>
</feature>
<feature type="domain" description="Copper amine oxidase-like N-terminal" evidence="2">
    <location>
        <begin position="100"/>
        <end position="168"/>
    </location>
</feature>
<evidence type="ECO:0000256" key="1">
    <source>
        <dbReference type="SAM" id="SignalP"/>
    </source>
</evidence>
<dbReference type="AlphaFoldDB" id="A0A916NY12"/>
<dbReference type="Proteomes" id="UP000693672">
    <property type="component" value="Unassembled WGS sequence"/>
</dbReference>
<feature type="signal peptide" evidence="1">
    <location>
        <begin position="1"/>
        <end position="22"/>
    </location>
</feature>
<dbReference type="InterPro" id="IPR012854">
    <property type="entry name" value="Cu_amine_oxidase-like_N"/>
</dbReference>
<dbReference type="EMBL" id="CAJVAS010000017">
    <property type="protein sequence ID" value="CAG7637096.1"/>
    <property type="molecule type" value="Genomic_DNA"/>
</dbReference>
<dbReference type="RefSeq" id="WP_218093553.1">
    <property type="nucleotide sequence ID" value="NZ_CAJVAS010000017.1"/>
</dbReference>
<accession>A0A916NY12</accession>
<proteinExistence type="predicted"/>
<evidence type="ECO:0000313" key="4">
    <source>
        <dbReference type="Proteomes" id="UP000693672"/>
    </source>
</evidence>